<keyword evidence="2" id="KW-0012">Acyltransferase</keyword>
<dbReference type="Proteomes" id="UP001224644">
    <property type="component" value="Unassembled WGS sequence"/>
</dbReference>
<dbReference type="InterPro" id="IPR038740">
    <property type="entry name" value="BioF2-like_GNAT_dom"/>
</dbReference>
<organism evidence="2 3">
    <name type="scientific">Methylobacterium adhaesivum</name>
    <dbReference type="NCBI Taxonomy" id="333297"/>
    <lineage>
        <taxon>Bacteria</taxon>
        <taxon>Pseudomonadati</taxon>
        <taxon>Pseudomonadota</taxon>
        <taxon>Alphaproteobacteria</taxon>
        <taxon>Hyphomicrobiales</taxon>
        <taxon>Methylobacteriaceae</taxon>
        <taxon>Methylobacterium</taxon>
    </lineage>
</organism>
<dbReference type="Pfam" id="PF13480">
    <property type="entry name" value="Acetyltransf_6"/>
    <property type="match status" value="1"/>
</dbReference>
<feature type="domain" description="BioF2-like acetyltransferase" evidence="1">
    <location>
        <begin position="197"/>
        <end position="326"/>
    </location>
</feature>
<evidence type="ECO:0000313" key="3">
    <source>
        <dbReference type="Proteomes" id="UP001224644"/>
    </source>
</evidence>
<reference evidence="3" key="1">
    <citation type="journal article" date="2019" name="Int. J. Syst. Evol. Microbiol.">
        <title>The Global Catalogue of Microorganisms (GCM) 10K type strain sequencing project: providing services to taxonomists for standard genome sequencing and annotation.</title>
        <authorList>
            <consortium name="The Broad Institute Genomics Platform"/>
            <consortium name="The Broad Institute Genome Sequencing Center for Infectious Disease"/>
            <person name="Wu L."/>
            <person name="Ma J."/>
        </authorList>
    </citation>
    <scope>NUCLEOTIDE SEQUENCE [LARGE SCALE GENOMIC DNA]</scope>
    <source>
        <strain evidence="3">CECT 7069</strain>
    </source>
</reference>
<name>A0ABT8BG83_9HYPH</name>
<sequence>MDWADTATTVRLSDGNIAALRPLDPAAPWLAAWRALSLNPFVENLFYDPDFALAARDAFGDGVEVILVGDRPPEQPGLQLRAVWPYRRQRLRWGIPLRLAMGWMHGYGVFGVPLLDPVAPAGALDALLQAMGRLGGPRAMLTYVPTSGPFADLLERSCRSQGLARARFWPHSRAVFDPSAQGNNDRAQYLDRLSPRRKRRLRHSAERLAPLKFESVRDVISLRAALDDYIALEGAGWKGRAGTALGDAPGEVALLHASVAAFGARGRVRIDRLRRDGTTLASAITYITGTRAWCLKISFAEAVARDSPGALLLQQMTRGLIADGTLAGADSCAPPDFQLAETFWAERMPLAHILIETPGGDPLFGFARRLEGLRARLSRWLARRARTRAALKTGAASATSRSD</sequence>
<evidence type="ECO:0000313" key="2">
    <source>
        <dbReference type="EMBL" id="MDN3590467.1"/>
    </source>
</evidence>
<dbReference type="EC" id="2.3.1.-" evidence="2"/>
<accession>A0ABT8BG83</accession>
<dbReference type="GO" id="GO:0016746">
    <property type="term" value="F:acyltransferase activity"/>
    <property type="evidence" value="ECO:0007669"/>
    <property type="project" value="UniProtKB-KW"/>
</dbReference>
<dbReference type="SUPFAM" id="SSF55729">
    <property type="entry name" value="Acyl-CoA N-acyltransferases (Nat)"/>
    <property type="match status" value="1"/>
</dbReference>
<proteinExistence type="predicted"/>
<protein>
    <submittedName>
        <fullName evidence="2">GNAT family N-acetyltransferase</fullName>
        <ecNumber evidence="2">2.3.1.-</ecNumber>
    </submittedName>
</protein>
<dbReference type="EMBL" id="JAUFPX010000005">
    <property type="protein sequence ID" value="MDN3590467.1"/>
    <property type="molecule type" value="Genomic_DNA"/>
</dbReference>
<dbReference type="InterPro" id="IPR016181">
    <property type="entry name" value="Acyl_CoA_acyltransferase"/>
</dbReference>
<comment type="caution">
    <text evidence="2">The sequence shown here is derived from an EMBL/GenBank/DDBJ whole genome shotgun (WGS) entry which is preliminary data.</text>
</comment>
<dbReference type="RefSeq" id="WP_238225807.1">
    <property type="nucleotide sequence ID" value="NZ_BPQD01000015.1"/>
</dbReference>
<keyword evidence="3" id="KW-1185">Reference proteome</keyword>
<evidence type="ECO:0000259" key="1">
    <source>
        <dbReference type="Pfam" id="PF13480"/>
    </source>
</evidence>
<keyword evidence="2" id="KW-0808">Transferase</keyword>
<gene>
    <name evidence="2" type="ORF">QWZ12_07555</name>
</gene>